<proteinExistence type="predicted"/>
<evidence type="ECO:0000313" key="2">
    <source>
        <dbReference type="Proteomes" id="UP000013827"/>
    </source>
</evidence>
<dbReference type="RefSeq" id="XP_005762611.1">
    <property type="nucleotide sequence ID" value="XM_005762554.1"/>
</dbReference>
<dbReference type="PANTHER" id="PTHR36362:SF1">
    <property type="entry name" value="DNA-DIRECTED RNA POLYMERASE SUBUNIT BETA"/>
    <property type="match status" value="1"/>
</dbReference>
<reference evidence="2" key="1">
    <citation type="journal article" date="2013" name="Nature">
        <title>Pan genome of the phytoplankton Emiliania underpins its global distribution.</title>
        <authorList>
            <person name="Read B.A."/>
            <person name="Kegel J."/>
            <person name="Klute M.J."/>
            <person name="Kuo A."/>
            <person name="Lefebvre S.C."/>
            <person name="Maumus F."/>
            <person name="Mayer C."/>
            <person name="Miller J."/>
            <person name="Monier A."/>
            <person name="Salamov A."/>
            <person name="Young J."/>
            <person name="Aguilar M."/>
            <person name="Claverie J.M."/>
            <person name="Frickenhaus S."/>
            <person name="Gonzalez K."/>
            <person name="Herman E.K."/>
            <person name="Lin Y.C."/>
            <person name="Napier J."/>
            <person name="Ogata H."/>
            <person name="Sarno A.F."/>
            <person name="Shmutz J."/>
            <person name="Schroeder D."/>
            <person name="de Vargas C."/>
            <person name="Verret F."/>
            <person name="von Dassow P."/>
            <person name="Valentin K."/>
            <person name="Van de Peer Y."/>
            <person name="Wheeler G."/>
            <person name="Dacks J.B."/>
            <person name="Delwiche C.F."/>
            <person name="Dyhrman S.T."/>
            <person name="Glockner G."/>
            <person name="John U."/>
            <person name="Richards T."/>
            <person name="Worden A.Z."/>
            <person name="Zhang X."/>
            <person name="Grigoriev I.V."/>
            <person name="Allen A.E."/>
            <person name="Bidle K."/>
            <person name="Borodovsky M."/>
            <person name="Bowler C."/>
            <person name="Brownlee C."/>
            <person name="Cock J.M."/>
            <person name="Elias M."/>
            <person name="Gladyshev V.N."/>
            <person name="Groth M."/>
            <person name="Guda C."/>
            <person name="Hadaegh A."/>
            <person name="Iglesias-Rodriguez M.D."/>
            <person name="Jenkins J."/>
            <person name="Jones B.M."/>
            <person name="Lawson T."/>
            <person name="Leese F."/>
            <person name="Lindquist E."/>
            <person name="Lobanov A."/>
            <person name="Lomsadze A."/>
            <person name="Malik S.B."/>
            <person name="Marsh M.E."/>
            <person name="Mackinder L."/>
            <person name="Mock T."/>
            <person name="Mueller-Roeber B."/>
            <person name="Pagarete A."/>
            <person name="Parker M."/>
            <person name="Probert I."/>
            <person name="Quesneville H."/>
            <person name="Raines C."/>
            <person name="Rensing S.A."/>
            <person name="Riano-Pachon D.M."/>
            <person name="Richier S."/>
            <person name="Rokitta S."/>
            <person name="Shiraiwa Y."/>
            <person name="Soanes D.M."/>
            <person name="van der Giezen M."/>
            <person name="Wahlund T.M."/>
            <person name="Williams B."/>
            <person name="Wilson W."/>
            <person name="Wolfe G."/>
            <person name="Wurch L.L."/>
        </authorList>
    </citation>
    <scope>NUCLEOTIDE SEQUENCE</scope>
</reference>
<organism evidence="1 2">
    <name type="scientific">Emiliania huxleyi (strain CCMP1516)</name>
    <dbReference type="NCBI Taxonomy" id="280463"/>
    <lineage>
        <taxon>Eukaryota</taxon>
        <taxon>Haptista</taxon>
        <taxon>Haptophyta</taxon>
        <taxon>Prymnesiophyceae</taxon>
        <taxon>Isochrysidales</taxon>
        <taxon>Noelaerhabdaceae</taxon>
        <taxon>Emiliania</taxon>
    </lineage>
</organism>
<dbReference type="eggNOG" id="ENOG502QQ97">
    <property type="taxonomic scope" value="Eukaryota"/>
</dbReference>
<evidence type="ECO:0000313" key="1">
    <source>
        <dbReference type="EnsemblProtists" id="EOD10182"/>
    </source>
</evidence>
<dbReference type="PANTHER" id="PTHR36362">
    <property type="entry name" value="DNA-DIRECTED RNA POLYMERASE SUBUNIT BETA"/>
    <property type="match status" value="1"/>
</dbReference>
<sequence length="398" mass="44264">MPSLSQHCFEIQGKDSAADKSASLLPNIGVTHTVFPPSRHQALGQVECSVLMGEVESFAAAYQQQRQAFSKRNAGGNGLYHSFGIWVTLRLLKPRVIIESGVLNGQTSWLMRQATKAWQPLLLRFDPGSIKKPPWRDTLSGLTLDFIGPDFVDFNTVPWNCNLTEANIAWRNVSRKLAQRATGLLASAPPISEWLVFFDDHHDHLLRASQARAFGFRHLLYDDNYLPGFGDSFSLKAACNGGNPRRAFANRNRPFRRCVSFHKQCHVMDEDEAARARTEFAELIEAYWEPPPLGPLHVPAAAAATAGWTGQQRAFGQLLRVAKWAEGPRVDAFTEEQKALMLAASRPPLFESYVAAANASGTSLAEVVHEAGNYVNLAYARLRLGPPALERKRIRHRV</sequence>
<dbReference type="PaxDb" id="2903-EOD10182"/>
<keyword evidence="2" id="KW-1185">Reference proteome</keyword>
<reference evidence="1" key="2">
    <citation type="submission" date="2024-10" db="UniProtKB">
        <authorList>
            <consortium name="EnsemblProtists"/>
        </authorList>
    </citation>
    <scope>IDENTIFICATION</scope>
</reference>
<dbReference type="EnsemblProtists" id="EOD10182">
    <property type="protein sequence ID" value="EOD10182"/>
    <property type="gene ID" value="EMIHUDRAFT_215828"/>
</dbReference>
<name>A0A0D3IFZ7_EMIH1</name>
<dbReference type="Proteomes" id="UP000013827">
    <property type="component" value="Unassembled WGS sequence"/>
</dbReference>
<dbReference type="KEGG" id="ehx:EMIHUDRAFT_215828"/>
<dbReference type="HOGENOM" id="CLU_693432_0_0_1"/>
<dbReference type="GeneID" id="17256393"/>
<accession>A0A0D3IFZ7</accession>
<dbReference type="AlphaFoldDB" id="A0A0D3IFZ7"/>
<protein>
    <submittedName>
        <fullName evidence="1">Uncharacterized protein</fullName>
    </submittedName>
</protein>